<dbReference type="SFLD" id="SFLDS00005">
    <property type="entry name" value="Isoprenoid_Synthase_Type_I"/>
    <property type="match status" value="1"/>
</dbReference>
<proteinExistence type="inferred from homology"/>
<dbReference type="InterPro" id="IPR000092">
    <property type="entry name" value="Polyprenyl_synt"/>
</dbReference>
<evidence type="ECO:0008006" key="9">
    <source>
        <dbReference type="Google" id="ProtNLM"/>
    </source>
</evidence>
<dbReference type="Pfam" id="PF00348">
    <property type="entry name" value="polyprenyl_synt"/>
    <property type="match status" value="1"/>
</dbReference>
<dbReference type="CDD" id="cd00867">
    <property type="entry name" value="Trans_IPPS"/>
    <property type="match status" value="1"/>
</dbReference>
<dbReference type="GO" id="GO:0008299">
    <property type="term" value="P:isoprenoid biosynthetic process"/>
    <property type="evidence" value="ECO:0007669"/>
    <property type="project" value="InterPro"/>
</dbReference>
<keyword evidence="5" id="KW-0460">Magnesium</keyword>
<dbReference type="PANTHER" id="PTHR12001">
    <property type="entry name" value="GERANYLGERANYL PYROPHOSPHATE SYNTHASE"/>
    <property type="match status" value="1"/>
</dbReference>
<dbReference type="AlphaFoldDB" id="A0A4Y6UYQ3"/>
<dbReference type="OrthoDB" id="1792811at2"/>
<sequence length="305" mass="34112">MNWNEAIKQTLMQGIEQGFNQAELREMAAECAAYKLSEKALFGNLTMLHYQMYGGEGDGILQAAAAVEALVLSLDMIDDLQDGDNEVAPWSKFRSDLTLNIALGFSFLAQQMLLQAPFPSERKYEAAALLNAQLLTTVSGQMIDLLNAVYTEEQYMEMISGKSASLLVLAVQLGTLLGCGETKTESAEFALQLGIAAQIKNDIKDITNHEGKNDFWNRKRTLPVLMLLNYLEGEDHWAKEYFEGKLSYDEVQTKAAEFEEALEQSGALAYASVRMRIAYYRCLDVIESLPVQSEFKQILDQTIRV</sequence>
<accession>A0A4Y6UYQ3</accession>
<dbReference type="KEGG" id="saca:FFV09_13260"/>
<name>A0A4Y6UYQ3_SACBS</name>
<evidence type="ECO:0000256" key="6">
    <source>
        <dbReference type="RuleBase" id="RU004466"/>
    </source>
</evidence>
<evidence type="ECO:0000256" key="3">
    <source>
        <dbReference type="ARBA" id="ARBA00022679"/>
    </source>
</evidence>
<dbReference type="Gene3D" id="1.10.600.10">
    <property type="entry name" value="Farnesyl Diphosphate Synthase"/>
    <property type="match status" value="1"/>
</dbReference>
<dbReference type="PANTHER" id="PTHR12001:SF85">
    <property type="entry name" value="SHORT CHAIN ISOPRENYL DIPHOSPHATE SYNTHASE"/>
    <property type="match status" value="1"/>
</dbReference>
<organism evidence="7 8">
    <name type="scientific">Saccharibacillus brassicae</name>
    <dbReference type="NCBI Taxonomy" id="2583377"/>
    <lineage>
        <taxon>Bacteria</taxon>
        <taxon>Bacillati</taxon>
        <taxon>Bacillota</taxon>
        <taxon>Bacilli</taxon>
        <taxon>Bacillales</taxon>
        <taxon>Paenibacillaceae</taxon>
        <taxon>Saccharibacillus</taxon>
    </lineage>
</organism>
<dbReference type="RefSeq" id="WP_141448275.1">
    <property type="nucleotide sequence ID" value="NZ_CP041217.1"/>
</dbReference>
<dbReference type="GO" id="GO:0046872">
    <property type="term" value="F:metal ion binding"/>
    <property type="evidence" value="ECO:0007669"/>
    <property type="project" value="UniProtKB-KW"/>
</dbReference>
<dbReference type="GO" id="GO:0004659">
    <property type="term" value="F:prenyltransferase activity"/>
    <property type="evidence" value="ECO:0007669"/>
    <property type="project" value="InterPro"/>
</dbReference>
<keyword evidence="8" id="KW-1185">Reference proteome</keyword>
<dbReference type="InterPro" id="IPR033965">
    <property type="entry name" value="ComQ"/>
</dbReference>
<dbReference type="Proteomes" id="UP000316968">
    <property type="component" value="Chromosome"/>
</dbReference>
<evidence type="ECO:0000256" key="2">
    <source>
        <dbReference type="ARBA" id="ARBA00006706"/>
    </source>
</evidence>
<keyword evidence="3 6" id="KW-0808">Transferase</keyword>
<evidence type="ECO:0000313" key="8">
    <source>
        <dbReference type="Proteomes" id="UP000316968"/>
    </source>
</evidence>
<keyword evidence="4" id="KW-0479">Metal-binding</keyword>
<evidence type="ECO:0000256" key="4">
    <source>
        <dbReference type="ARBA" id="ARBA00022723"/>
    </source>
</evidence>
<dbReference type="InterPro" id="IPR008949">
    <property type="entry name" value="Isoprenoid_synthase_dom_sf"/>
</dbReference>
<dbReference type="SUPFAM" id="SSF48576">
    <property type="entry name" value="Terpenoid synthases"/>
    <property type="match status" value="1"/>
</dbReference>
<dbReference type="EMBL" id="CP041217">
    <property type="protein sequence ID" value="QDH21730.1"/>
    <property type="molecule type" value="Genomic_DNA"/>
</dbReference>
<comment type="cofactor">
    <cofactor evidence="1">
        <name>Mg(2+)</name>
        <dbReference type="ChEBI" id="CHEBI:18420"/>
    </cofactor>
</comment>
<protein>
    <recommendedName>
        <fullName evidence="9">Polyprenyl synthetase</fullName>
    </recommendedName>
</protein>
<comment type="similarity">
    <text evidence="2 6">Belongs to the FPP/GGPP synthase family.</text>
</comment>
<dbReference type="SFLD" id="SFLDG01211">
    <property type="entry name" value="Competence_Regulatory_Protein"/>
    <property type="match status" value="1"/>
</dbReference>
<evidence type="ECO:0000313" key="7">
    <source>
        <dbReference type="EMBL" id="QDH21730.1"/>
    </source>
</evidence>
<evidence type="ECO:0000256" key="1">
    <source>
        <dbReference type="ARBA" id="ARBA00001946"/>
    </source>
</evidence>
<reference evidence="7 8" key="1">
    <citation type="submission" date="2019-06" db="EMBL/GenBank/DDBJ databases">
        <title>Saccharibacillus brassicae sp. nov., an endophytic bacterium isolated from Chinese cabbage seeds (Brassica pekinensis).</title>
        <authorList>
            <person name="Jiang L."/>
            <person name="Lee J."/>
            <person name="Kim S.W."/>
        </authorList>
    </citation>
    <scope>NUCLEOTIDE SEQUENCE [LARGE SCALE GENOMIC DNA]</scope>
    <source>
        <strain evidence="8">KCTC 43072 / ATSA2</strain>
    </source>
</reference>
<evidence type="ECO:0000256" key="5">
    <source>
        <dbReference type="ARBA" id="ARBA00022842"/>
    </source>
</evidence>
<gene>
    <name evidence="7" type="ORF">FFV09_13260</name>
</gene>